<dbReference type="AlphaFoldDB" id="A0A4Y9SRY3"/>
<name>A0A4Y9SRY3_9BURK</name>
<feature type="signal peptide" evidence="1">
    <location>
        <begin position="1"/>
        <end position="23"/>
    </location>
</feature>
<evidence type="ECO:0000256" key="1">
    <source>
        <dbReference type="SAM" id="SignalP"/>
    </source>
</evidence>
<dbReference type="RefSeq" id="WP_135191293.1">
    <property type="nucleotide sequence ID" value="NZ_SPUM01000128.1"/>
</dbReference>
<keyword evidence="1" id="KW-0732">Signal</keyword>
<dbReference type="InterPro" id="IPR021557">
    <property type="entry name" value="DUF3016"/>
</dbReference>
<comment type="caution">
    <text evidence="2">The sequence shown here is derived from an EMBL/GenBank/DDBJ whole genome shotgun (WGS) entry which is preliminary data.</text>
</comment>
<gene>
    <name evidence="2" type="ORF">E4O92_19335</name>
</gene>
<sequence>MKTLVCQLTLAGLFLLAAGGASAGVTVTYNQPENFADLPFTTWEREDVMKGISEHFDKLGKALPPGQDIRIEVLDIDLAGREYPARSAGREIRVLRGHADWPRMHLRYWLEQDGRVIKSGEEQLSDMAYLDRTNRYFEGEQLRYEKQMINDWWGKTIGPVKR</sequence>
<organism evidence="2 3">
    <name type="scientific">Massilia horti</name>
    <dbReference type="NCBI Taxonomy" id="2562153"/>
    <lineage>
        <taxon>Bacteria</taxon>
        <taxon>Pseudomonadati</taxon>
        <taxon>Pseudomonadota</taxon>
        <taxon>Betaproteobacteria</taxon>
        <taxon>Burkholderiales</taxon>
        <taxon>Oxalobacteraceae</taxon>
        <taxon>Telluria group</taxon>
        <taxon>Massilia</taxon>
    </lineage>
</organism>
<evidence type="ECO:0000313" key="2">
    <source>
        <dbReference type="EMBL" id="TFW29235.1"/>
    </source>
</evidence>
<proteinExistence type="predicted"/>
<reference evidence="2 3" key="1">
    <citation type="submission" date="2019-03" db="EMBL/GenBank/DDBJ databases">
        <title>Draft genome of Massilia hortus sp. nov., a novel bacterial species of the Oxalobacteraceae family.</title>
        <authorList>
            <person name="Peta V."/>
            <person name="Raths R."/>
            <person name="Bucking H."/>
        </authorList>
    </citation>
    <scope>NUCLEOTIDE SEQUENCE [LARGE SCALE GENOMIC DNA]</scope>
    <source>
        <strain evidence="2 3">ONC3</strain>
    </source>
</reference>
<dbReference type="EMBL" id="SPUM01000128">
    <property type="protein sequence ID" value="TFW29235.1"/>
    <property type="molecule type" value="Genomic_DNA"/>
</dbReference>
<feature type="chain" id="PRO_5021363699" evidence="1">
    <location>
        <begin position="24"/>
        <end position="162"/>
    </location>
</feature>
<dbReference type="Pfam" id="PF11454">
    <property type="entry name" value="DUF3016"/>
    <property type="match status" value="1"/>
</dbReference>
<keyword evidence="3" id="KW-1185">Reference proteome</keyword>
<dbReference type="OrthoDB" id="195620at2"/>
<evidence type="ECO:0000313" key="3">
    <source>
        <dbReference type="Proteomes" id="UP000297258"/>
    </source>
</evidence>
<accession>A0A4Y9SRY3</accession>
<protein>
    <submittedName>
        <fullName evidence="2">DUF3016 domain-containing protein</fullName>
    </submittedName>
</protein>
<dbReference type="Proteomes" id="UP000297258">
    <property type="component" value="Unassembled WGS sequence"/>
</dbReference>